<keyword evidence="6" id="KW-1185">Reference proteome</keyword>
<evidence type="ECO:0000313" key="5">
    <source>
        <dbReference type="EMBL" id="CCB79075.1"/>
    </source>
</evidence>
<dbReference type="Proteomes" id="UP000008387">
    <property type="component" value="Chromosome"/>
</dbReference>
<dbReference type="SUPFAM" id="SSF81901">
    <property type="entry name" value="HCP-like"/>
    <property type="match status" value="1"/>
</dbReference>
<name>F8KQS1_HELBC</name>
<dbReference type="PANTHER" id="PTHR43628">
    <property type="entry name" value="ACTIVATOR OF C KINASE PROTEIN 1-RELATED"/>
    <property type="match status" value="1"/>
</dbReference>
<evidence type="ECO:0000313" key="6">
    <source>
        <dbReference type="Proteomes" id="UP000008387"/>
    </source>
</evidence>
<dbReference type="EMBL" id="FR871757">
    <property type="protein sequence ID" value="CCB79075.1"/>
    <property type="molecule type" value="Genomic_DNA"/>
</dbReference>
<dbReference type="AlphaFoldDB" id="F8KQS1"/>
<reference evidence="5 6" key="1">
    <citation type="journal article" date="2011" name="J. Bacteriol.">
        <title>Genome sequence of Helicobacter bizzozeronii strain CIII-1, an isolate from human gastric mucosa.</title>
        <authorList>
            <person name="Schott T."/>
            <person name="Rossi M."/>
            <person name="Hanninen M.L."/>
        </authorList>
    </citation>
    <scope>NUCLEOTIDE SEQUENCE [LARGE SCALE GENOMIC DNA]</scope>
    <source>
        <strain evidence="5 6">CIII-1</strain>
    </source>
</reference>
<protein>
    <recommendedName>
        <fullName evidence="2">beta-lactamase</fullName>
        <ecNumber evidence="2">3.5.2.6</ecNumber>
    </recommendedName>
</protein>
<dbReference type="EC" id="3.5.2.6" evidence="2"/>
<dbReference type="STRING" id="1002804.HBZC1_00890"/>
<organism evidence="5 6">
    <name type="scientific">Helicobacter bizzozeronii (strain CIII-1)</name>
    <dbReference type="NCBI Taxonomy" id="1002804"/>
    <lineage>
        <taxon>Bacteria</taxon>
        <taxon>Pseudomonadati</taxon>
        <taxon>Campylobacterota</taxon>
        <taxon>Epsilonproteobacteria</taxon>
        <taxon>Campylobacterales</taxon>
        <taxon>Helicobacteraceae</taxon>
        <taxon>Helicobacter</taxon>
    </lineage>
</organism>
<dbReference type="eggNOG" id="COG0790">
    <property type="taxonomic scope" value="Bacteria"/>
</dbReference>
<evidence type="ECO:0000256" key="4">
    <source>
        <dbReference type="ARBA" id="ARBA00023251"/>
    </source>
</evidence>
<dbReference type="SMART" id="SM00671">
    <property type="entry name" value="SEL1"/>
    <property type="match status" value="5"/>
</dbReference>
<evidence type="ECO:0000256" key="2">
    <source>
        <dbReference type="ARBA" id="ARBA00012865"/>
    </source>
</evidence>
<dbReference type="GO" id="GO:0008800">
    <property type="term" value="F:beta-lactamase activity"/>
    <property type="evidence" value="ECO:0007669"/>
    <property type="project" value="UniProtKB-EC"/>
</dbReference>
<sequence>MTFKPFSIPKILNTEGRCFRVCKGVKKLGSTLAIFGVAKMPHGLGVLLSPISFKRHIWRVFLVWVLVFGVSSANSQADEYYKLAKSYSHTRDYTQSIIYWEKLAELGDARGFYGMGYAYDLGYGVSQDYSKALKYYQKAAELGDARGYVSLGVMYVNGHGVAKDDSKALQYFQKAADMGDAEGYNNLGLVYVKGVGVNQDYFKAITYFQRAAELGSARGYHNLGVAYKFGLGVAKDEAKALQYVQKACAMGYQKACQPKRHLNRRIRFSQVLPRGQINS</sequence>
<dbReference type="Pfam" id="PF08238">
    <property type="entry name" value="Sel1"/>
    <property type="match status" value="5"/>
</dbReference>
<keyword evidence="3" id="KW-1015">Disulfide bond</keyword>
<dbReference type="InterPro" id="IPR011990">
    <property type="entry name" value="TPR-like_helical_dom_sf"/>
</dbReference>
<dbReference type="RefSeq" id="WP_013889594.1">
    <property type="nucleotide sequence ID" value="NC_015674.1"/>
</dbReference>
<dbReference type="GO" id="GO:0046677">
    <property type="term" value="P:response to antibiotic"/>
    <property type="evidence" value="ECO:0007669"/>
    <property type="project" value="UniProtKB-KW"/>
</dbReference>
<dbReference type="InterPro" id="IPR052945">
    <property type="entry name" value="Mitotic_Regulator"/>
</dbReference>
<dbReference type="HOGENOM" id="CLU_000288_36_7_7"/>
<evidence type="ECO:0000256" key="1">
    <source>
        <dbReference type="ARBA" id="ARBA00001526"/>
    </source>
</evidence>
<accession>F8KQS1</accession>
<dbReference type="InterPro" id="IPR006597">
    <property type="entry name" value="Sel1-like"/>
</dbReference>
<gene>
    <name evidence="5" type="ordered locus">HBZC1_00890</name>
</gene>
<dbReference type="PANTHER" id="PTHR43628:SF1">
    <property type="entry name" value="CHITIN SYNTHASE REGULATORY FACTOR 2-RELATED"/>
    <property type="match status" value="1"/>
</dbReference>
<dbReference type="KEGG" id="hbi:HBZC1_00890"/>
<dbReference type="Gene3D" id="1.25.40.10">
    <property type="entry name" value="Tetratricopeptide repeat domain"/>
    <property type="match status" value="1"/>
</dbReference>
<comment type="catalytic activity">
    <reaction evidence="1">
        <text>a beta-lactam + H2O = a substituted beta-amino acid</text>
        <dbReference type="Rhea" id="RHEA:20401"/>
        <dbReference type="ChEBI" id="CHEBI:15377"/>
        <dbReference type="ChEBI" id="CHEBI:35627"/>
        <dbReference type="ChEBI" id="CHEBI:140347"/>
        <dbReference type="EC" id="3.5.2.6"/>
    </reaction>
</comment>
<keyword evidence="4" id="KW-0046">Antibiotic resistance</keyword>
<proteinExistence type="predicted"/>
<evidence type="ECO:0000256" key="3">
    <source>
        <dbReference type="ARBA" id="ARBA00023157"/>
    </source>
</evidence>